<feature type="transmembrane region" description="Helical" evidence="6">
    <location>
        <begin position="67"/>
        <end position="87"/>
    </location>
</feature>
<evidence type="ECO:0000256" key="4">
    <source>
        <dbReference type="ARBA" id="ARBA00022989"/>
    </source>
</evidence>
<protein>
    <submittedName>
        <fullName evidence="8">MFS transporter</fullName>
    </submittedName>
</protein>
<evidence type="ECO:0000256" key="5">
    <source>
        <dbReference type="ARBA" id="ARBA00023136"/>
    </source>
</evidence>
<dbReference type="PROSITE" id="PS50850">
    <property type="entry name" value="MFS"/>
    <property type="match status" value="1"/>
</dbReference>
<feature type="transmembrane region" description="Helical" evidence="6">
    <location>
        <begin position="257"/>
        <end position="277"/>
    </location>
</feature>
<keyword evidence="3 6" id="KW-0812">Transmembrane</keyword>
<dbReference type="Gene3D" id="1.20.1250.20">
    <property type="entry name" value="MFS general substrate transporter like domains"/>
    <property type="match status" value="2"/>
</dbReference>
<comment type="caution">
    <text evidence="8">The sequence shown here is derived from an EMBL/GenBank/DDBJ whole genome shotgun (WGS) entry which is preliminary data.</text>
</comment>
<name>A0ABV3DLB1_9ACTN</name>
<evidence type="ECO:0000256" key="2">
    <source>
        <dbReference type="ARBA" id="ARBA00022475"/>
    </source>
</evidence>
<keyword evidence="5 6" id="KW-0472">Membrane</keyword>
<keyword evidence="2" id="KW-1003">Cell membrane</keyword>
<feature type="transmembrane region" description="Helical" evidence="6">
    <location>
        <begin position="152"/>
        <end position="171"/>
    </location>
</feature>
<evidence type="ECO:0000256" key="3">
    <source>
        <dbReference type="ARBA" id="ARBA00022692"/>
    </source>
</evidence>
<evidence type="ECO:0000256" key="1">
    <source>
        <dbReference type="ARBA" id="ARBA00004651"/>
    </source>
</evidence>
<feature type="transmembrane region" description="Helical" evidence="6">
    <location>
        <begin position="224"/>
        <end position="245"/>
    </location>
</feature>
<dbReference type="InterPro" id="IPR036259">
    <property type="entry name" value="MFS_trans_sf"/>
</dbReference>
<dbReference type="EMBL" id="JBEZFP010000064">
    <property type="protein sequence ID" value="MEU8136476.1"/>
    <property type="molecule type" value="Genomic_DNA"/>
</dbReference>
<proteinExistence type="predicted"/>
<dbReference type="InterPro" id="IPR011701">
    <property type="entry name" value="MFS"/>
</dbReference>
<keyword evidence="4 6" id="KW-1133">Transmembrane helix</keyword>
<feature type="transmembrane region" description="Helical" evidence="6">
    <location>
        <begin position="379"/>
        <end position="398"/>
    </location>
</feature>
<feature type="transmembrane region" description="Helical" evidence="6">
    <location>
        <begin position="344"/>
        <end position="367"/>
    </location>
</feature>
<feature type="transmembrane region" description="Helical" evidence="6">
    <location>
        <begin position="314"/>
        <end position="332"/>
    </location>
</feature>
<dbReference type="CDD" id="cd17324">
    <property type="entry name" value="MFS_NepI_like"/>
    <property type="match status" value="1"/>
</dbReference>
<feature type="transmembrane region" description="Helical" evidence="6">
    <location>
        <begin position="119"/>
        <end position="140"/>
    </location>
</feature>
<sequence length="405" mass="40301">MATTATAPTGDAPAGRRHLKHRLGPLATLAVLTASVFIIGTAEYVMTGLVPALSADFDRPVSTTGSLVGWYALTVTLAGPLVTIALLRLPPRRVLLGMLAAFTAGSAAAALATGFDTLLAARVLTALTHSTTFAVAMVAAISSAPAGQRGRVVAVVASGWNLASVLGAPLGTWIGDRFGWRTTFWGIAAFALLVFVAAATLVRPRSAAPPTPRTEVAALLRPRVGLVLAATVLVQAGLFTAYTYISPLLQGPGGFSSAGVSVLLAVFGVGALLGNGLGGRLADRAPASALCVAIVVLASVLALTAGAIHAQLAAVGAVFALGTASAVLVPLLQERALDAGPGAPTLVTAVSASAFNLGIAGGSWLGGRALDTGLGLPDLAWLGGAVALVALAPALAAARLDRTAE</sequence>
<dbReference type="PANTHER" id="PTHR43124:SF3">
    <property type="entry name" value="CHLORAMPHENICOL EFFLUX PUMP RV0191"/>
    <property type="match status" value="1"/>
</dbReference>
<dbReference type="Proteomes" id="UP001551482">
    <property type="component" value="Unassembled WGS sequence"/>
</dbReference>
<reference evidence="8 9" key="1">
    <citation type="submission" date="2024-06" db="EMBL/GenBank/DDBJ databases">
        <title>The Natural Products Discovery Center: Release of the First 8490 Sequenced Strains for Exploring Actinobacteria Biosynthetic Diversity.</title>
        <authorList>
            <person name="Kalkreuter E."/>
            <person name="Kautsar S.A."/>
            <person name="Yang D."/>
            <person name="Bader C.D."/>
            <person name="Teijaro C.N."/>
            <person name="Fluegel L."/>
            <person name="Davis C.M."/>
            <person name="Simpson J.R."/>
            <person name="Lauterbach L."/>
            <person name="Steele A.D."/>
            <person name="Gui C."/>
            <person name="Meng S."/>
            <person name="Li G."/>
            <person name="Viehrig K."/>
            <person name="Ye F."/>
            <person name="Su P."/>
            <person name="Kiefer A.F."/>
            <person name="Nichols A."/>
            <person name="Cepeda A.J."/>
            <person name="Yan W."/>
            <person name="Fan B."/>
            <person name="Jiang Y."/>
            <person name="Adhikari A."/>
            <person name="Zheng C.-J."/>
            <person name="Schuster L."/>
            <person name="Cowan T.M."/>
            <person name="Smanski M.J."/>
            <person name="Chevrette M.G."/>
            <person name="De Carvalho L.P.S."/>
            <person name="Shen B."/>
        </authorList>
    </citation>
    <scope>NUCLEOTIDE SEQUENCE [LARGE SCALE GENOMIC DNA]</scope>
    <source>
        <strain evidence="8 9">NPDC048946</strain>
    </source>
</reference>
<evidence type="ECO:0000259" key="7">
    <source>
        <dbReference type="PROSITE" id="PS50850"/>
    </source>
</evidence>
<feature type="transmembrane region" description="Helical" evidence="6">
    <location>
        <begin position="94"/>
        <end position="113"/>
    </location>
</feature>
<dbReference type="Pfam" id="PF07690">
    <property type="entry name" value="MFS_1"/>
    <property type="match status" value="1"/>
</dbReference>
<comment type="subcellular location">
    <subcellularLocation>
        <location evidence="1">Cell membrane</location>
        <topology evidence="1">Multi-pass membrane protein</topology>
    </subcellularLocation>
</comment>
<dbReference type="SUPFAM" id="SSF103473">
    <property type="entry name" value="MFS general substrate transporter"/>
    <property type="match status" value="1"/>
</dbReference>
<feature type="domain" description="Major facilitator superfamily (MFS) profile" evidence="7">
    <location>
        <begin position="28"/>
        <end position="402"/>
    </location>
</feature>
<dbReference type="InterPro" id="IPR020846">
    <property type="entry name" value="MFS_dom"/>
</dbReference>
<gene>
    <name evidence="8" type="ORF">AB0C36_23560</name>
</gene>
<organism evidence="8 9">
    <name type="scientific">Streptodolium elevatio</name>
    <dbReference type="NCBI Taxonomy" id="3157996"/>
    <lineage>
        <taxon>Bacteria</taxon>
        <taxon>Bacillati</taxon>
        <taxon>Actinomycetota</taxon>
        <taxon>Actinomycetes</taxon>
        <taxon>Kitasatosporales</taxon>
        <taxon>Streptomycetaceae</taxon>
        <taxon>Streptodolium</taxon>
    </lineage>
</organism>
<accession>A0ABV3DLB1</accession>
<evidence type="ECO:0000313" key="8">
    <source>
        <dbReference type="EMBL" id="MEU8136476.1"/>
    </source>
</evidence>
<dbReference type="InterPro" id="IPR050189">
    <property type="entry name" value="MFS_Efflux_Transporters"/>
</dbReference>
<feature type="transmembrane region" description="Helical" evidence="6">
    <location>
        <begin position="183"/>
        <end position="203"/>
    </location>
</feature>
<feature type="transmembrane region" description="Helical" evidence="6">
    <location>
        <begin position="26"/>
        <end position="47"/>
    </location>
</feature>
<evidence type="ECO:0000313" key="9">
    <source>
        <dbReference type="Proteomes" id="UP001551482"/>
    </source>
</evidence>
<dbReference type="PANTHER" id="PTHR43124">
    <property type="entry name" value="PURINE EFFLUX PUMP PBUE"/>
    <property type="match status" value="1"/>
</dbReference>
<keyword evidence="9" id="KW-1185">Reference proteome</keyword>
<dbReference type="RefSeq" id="WP_358357026.1">
    <property type="nucleotide sequence ID" value="NZ_JBEZFP010000064.1"/>
</dbReference>
<feature type="transmembrane region" description="Helical" evidence="6">
    <location>
        <begin position="289"/>
        <end position="308"/>
    </location>
</feature>
<evidence type="ECO:0000256" key="6">
    <source>
        <dbReference type="SAM" id="Phobius"/>
    </source>
</evidence>